<evidence type="ECO:0000256" key="4">
    <source>
        <dbReference type="ARBA" id="ARBA00023136"/>
    </source>
</evidence>
<comment type="similarity">
    <text evidence="5">Belongs to the 4-toluene sulfonate uptake permease (TSUP) (TC 2.A.102) family.</text>
</comment>
<reference evidence="6 7" key="1">
    <citation type="submission" date="2018-09" db="EMBL/GenBank/DDBJ databases">
        <title>Complete genome sequence of the hydrocarbonoclastic bacterium Alcaligenes aquatilis QD168, isolated from a crude-oil polluted marine sediment of Central Chile.</title>
        <authorList>
            <person name="Duran R.E."/>
            <person name="Barra B."/>
            <person name="Salva-Serra F."/>
            <person name="Mendez V."/>
            <person name="Moore E.R.B."/>
            <person name="Seeger M."/>
        </authorList>
    </citation>
    <scope>NUCLEOTIDE SEQUENCE [LARGE SCALE GENOMIC DNA]</scope>
    <source>
        <strain evidence="6 7">QD168</strain>
    </source>
</reference>
<evidence type="ECO:0000256" key="5">
    <source>
        <dbReference type="RuleBase" id="RU363041"/>
    </source>
</evidence>
<feature type="transmembrane region" description="Helical" evidence="5">
    <location>
        <begin position="180"/>
        <end position="200"/>
    </location>
</feature>
<dbReference type="PANTHER" id="PTHR43483">
    <property type="entry name" value="MEMBRANE TRANSPORTER PROTEIN HI_0806-RELATED"/>
    <property type="match status" value="1"/>
</dbReference>
<dbReference type="KEGG" id="aaqu:D3M96_13145"/>
<dbReference type="AlphaFoldDB" id="A0A3G2HWL1"/>
<name>A0A3G2HWL1_9BURK</name>
<evidence type="ECO:0000256" key="3">
    <source>
        <dbReference type="ARBA" id="ARBA00022989"/>
    </source>
</evidence>
<evidence type="ECO:0000256" key="1">
    <source>
        <dbReference type="ARBA" id="ARBA00004141"/>
    </source>
</evidence>
<organism evidence="6 7">
    <name type="scientific">Alcaligenes aquatilis</name>
    <dbReference type="NCBI Taxonomy" id="323284"/>
    <lineage>
        <taxon>Bacteria</taxon>
        <taxon>Pseudomonadati</taxon>
        <taxon>Pseudomonadota</taxon>
        <taxon>Betaproteobacteria</taxon>
        <taxon>Burkholderiales</taxon>
        <taxon>Alcaligenaceae</taxon>
        <taxon>Alcaligenes</taxon>
    </lineage>
</organism>
<dbReference type="Pfam" id="PF01925">
    <property type="entry name" value="TauE"/>
    <property type="match status" value="1"/>
</dbReference>
<evidence type="ECO:0000256" key="2">
    <source>
        <dbReference type="ARBA" id="ARBA00022692"/>
    </source>
</evidence>
<sequence length="270" mass="27844">MDPILVISLLVLGAGIGLAAGLLGIGGGMILVPFLTFLLPLFGVPQALAVHASIATAMATILFTSLSSVRAHHKHGAIRWDVVKVMVPGLIVGGLLSGGAIFAMINSTALAIVFGVFVLYSASKMARKSTPVQGRSLPAPFWIAAMGALIGFVSGLLGAGGAFLSVPFMLRGNVPVRQAVATSAALGFFIALANSVGYIWSGQATFGSHPGMIGFIYWPALLIVSATSICTAPLGASLAHKIDQVTLKRIFASMLTVLAIYMITQAITQL</sequence>
<proteinExistence type="inferred from homology"/>
<accession>A0A3G2HWL1</accession>
<feature type="transmembrane region" description="Helical" evidence="5">
    <location>
        <begin position="90"/>
        <end position="121"/>
    </location>
</feature>
<feature type="transmembrane region" description="Helical" evidence="5">
    <location>
        <begin position="48"/>
        <end position="69"/>
    </location>
</feature>
<keyword evidence="2 5" id="KW-0812">Transmembrane</keyword>
<dbReference type="OrthoDB" id="457670at2"/>
<feature type="transmembrane region" description="Helical" evidence="5">
    <location>
        <begin position="9"/>
        <end position="42"/>
    </location>
</feature>
<dbReference type="GO" id="GO:0005886">
    <property type="term" value="C:plasma membrane"/>
    <property type="evidence" value="ECO:0007669"/>
    <property type="project" value="UniProtKB-SubCell"/>
</dbReference>
<keyword evidence="3 5" id="KW-1133">Transmembrane helix</keyword>
<dbReference type="InterPro" id="IPR002781">
    <property type="entry name" value="TM_pro_TauE-like"/>
</dbReference>
<keyword evidence="4 5" id="KW-0472">Membrane</keyword>
<feature type="transmembrane region" description="Helical" evidence="5">
    <location>
        <begin position="215"/>
        <end position="238"/>
    </location>
</feature>
<evidence type="ECO:0000313" key="7">
    <source>
        <dbReference type="Proteomes" id="UP000268070"/>
    </source>
</evidence>
<protein>
    <recommendedName>
        <fullName evidence="5">Probable membrane transporter protein</fullName>
    </recommendedName>
</protein>
<feature type="transmembrane region" description="Helical" evidence="5">
    <location>
        <begin position="141"/>
        <end position="168"/>
    </location>
</feature>
<gene>
    <name evidence="6" type="ORF">D3M96_13145</name>
</gene>
<dbReference type="EMBL" id="CP032153">
    <property type="protein sequence ID" value="AYN21389.1"/>
    <property type="molecule type" value="Genomic_DNA"/>
</dbReference>
<keyword evidence="5" id="KW-1003">Cell membrane</keyword>
<dbReference type="RefSeq" id="WP_121739182.1">
    <property type="nucleotide sequence ID" value="NZ_CP032153.1"/>
</dbReference>
<comment type="subcellular location">
    <subcellularLocation>
        <location evidence="5">Cell membrane</location>
        <topology evidence="5">Multi-pass membrane protein</topology>
    </subcellularLocation>
    <subcellularLocation>
        <location evidence="1">Membrane</location>
        <topology evidence="1">Multi-pass membrane protein</topology>
    </subcellularLocation>
</comment>
<feature type="transmembrane region" description="Helical" evidence="5">
    <location>
        <begin position="250"/>
        <end position="268"/>
    </location>
</feature>
<dbReference type="PANTHER" id="PTHR43483:SF3">
    <property type="entry name" value="MEMBRANE TRANSPORTER PROTEIN HI_0806-RELATED"/>
    <property type="match status" value="1"/>
</dbReference>
<dbReference type="Proteomes" id="UP000268070">
    <property type="component" value="Chromosome"/>
</dbReference>
<evidence type="ECO:0000313" key="6">
    <source>
        <dbReference type="EMBL" id="AYN21389.1"/>
    </source>
</evidence>